<organism evidence="1 2">
    <name type="scientific">Microscilla marina ATCC 23134</name>
    <dbReference type="NCBI Taxonomy" id="313606"/>
    <lineage>
        <taxon>Bacteria</taxon>
        <taxon>Pseudomonadati</taxon>
        <taxon>Bacteroidota</taxon>
        <taxon>Cytophagia</taxon>
        <taxon>Cytophagales</taxon>
        <taxon>Microscillaceae</taxon>
        <taxon>Microscilla</taxon>
    </lineage>
</organism>
<gene>
    <name evidence="1" type="ORF">M23134_00341</name>
</gene>
<evidence type="ECO:0000313" key="1">
    <source>
        <dbReference type="EMBL" id="EAY27900.1"/>
    </source>
</evidence>
<dbReference type="Proteomes" id="UP000004095">
    <property type="component" value="Unassembled WGS sequence"/>
</dbReference>
<accession>A1ZPA8</accession>
<keyword evidence="2" id="KW-1185">Reference proteome</keyword>
<reference evidence="1 2" key="1">
    <citation type="submission" date="2007-01" db="EMBL/GenBank/DDBJ databases">
        <authorList>
            <person name="Haygood M."/>
            <person name="Podell S."/>
            <person name="Anderson C."/>
            <person name="Hopkinson B."/>
            <person name="Roe K."/>
            <person name="Barbeau K."/>
            <person name="Gaasterland T."/>
            <person name="Ferriera S."/>
            <person name="Johnson J."/>
            <person name="Kravitz S."/>
            <person name="Beeson K."/>
            <person name="Sutton G."/>
            <person name="Rogers Y.-H."/>
            <person name="Friedman R."/>
            <person name="Frazier M."/>
            <person name="Venter J.C."/>
        </authorList>
    </citation>
    <scope>NUCLEOTIDE SEQUENCE [LARGE SCALE GENOMIC DNA]</scope>
    <source>
        <strain evidence="1 2">ATCC 23134</strain>
    </source>
</reference>
<proteinExistence type="predicted"/>
<protein>
    <submittedName>
        <fullName evidence="1">Uncharacterized protein</fullName>
    </submittedName>
</protein>
<comment type="caution">
    <text evidence="1">The sequence shown here is derived from an EMBL/GenBank/DDBJ whole genome shotgun (WGS) entry which is preliminary data.</text>
</comment>
<sequence length="148" mass="17718">MMERTNAIQQPTEVLLHEIDLENTVRELLDDTQIYFDYNIVNIGSKTEVPQIKLDLITINKEHNHKFLFHSCTGSNKINILEAMIDYINEYKKRQETYAIEWMNVKLTEEMQTSWFRGNDIFDILNKFFYNKEKSQFKIFKIKLMPSA</sequence>
<dbReference type="EMBL" id="AAWS01000020">
    <property type="protein sequence ID" value="EAY27900.1"/>
    <property type="molecule type" value="Genomic_DNA"/>
</dbReference>
<dbReference type="RefSeq" id="WP_002698934.1">
    <property type="nucleotide sequence ID" value="NZ_AAWS01000020.1"/>
</dbReference>
<evidence type="ECO:0000313" key="2">
    <source>
        <dbReference type="Proteomes" id="UP000004095"/>
    </source>
</evidence>
<name>A1ZPA8_MICM2</name>
<dbReference type="eggNOG" id="ENOG5032D95">
    <property type="taxonomic scope" value="Bacteria"/>
</dbReference>
<dbReference type="AlphaFoldDB" id="A1ZPA8"/>
<dbReference type="OrthoDB" id="1467542at2"/>